<gene>
    <name evidence="5" type="ORF">H9L06_09515</name>
</gene>
<dbReference type="Pfam" id="PF01497">
    <property type="entry name" value="Peripla_BP_2"/>
    <property type="match status" value="1"/>
</dbReference>
<feature type="region of interest" description="Disordered" evidence="2">
    <location>
        <begin position="35"/>
        <end position="60"/>
    </location>
</feature>
<name>A0A7G9S3Q4_9MICO</name>
<dbReference type="PROSITE" id="PS50983">
    <property type="entry name" value="FE_B12_PBP"/>
    <property type="match status" value="1"/>
</dbReference>
<feature type="signal peptide" evidence="3">
    <location>
        <begin position="1"/>
        <end position="35"/>
    </location>
</feature>
<dbReference type="RefSeq" id="WP_187554949.1">
    <property type="nucleotide sequence ID" value="NZ_CP060716.1"/>
</dbReference>
<keyword evidence="3" id="KW-0732">Signal</keyword>
<dbReference type="EMBL" id="CP060716">
    <property type="protein sequence ID" value="QNN62479.1"/>
    <property type="molecule type" value="Genomic_DNA"/>
</dbReference>
<dbReference type="SUPFAM" id="SSF53807">
    <property type="entry name" value="Helical backbone' metal receptor"/>
    <property type="match status" value="1"/>
</dbReference>
<evidence type="ECO:0000259" key="4">
    <source>
        <dbReference type="PROSITE" id="PS50983"/>
    </source>
</evidence>
<sequence length="379" mass="39450">MLHSHARRASRSSRARAGTALALGLAIALTGCQTAGPAETSASSTTVELPPLDSVTPVDNPRTYEGATTALVGSPSIEPLKETPEAVLPTTVMSKDRAGDVEVEITDTSRVLAISLTGTLSDIIYTLGLSDQLVGRDATTEFPGVEDLPLVVRSGHDIEAESVLGLEPTLILTDLSIGGIDFVNTMRNAGIPVVVIDRSVDPETSAEAIQQVSAALGVASAADQLNASVEAAIAAKEAEVARLIPTDESKVPRVAFLYVRGGSGIFYLFGEGSSVDSLFDSLGVVDVAEEVGWVGQRPMTDEALIDMNPDIIIVMTKGLDSTNGVDGLLEAQPSIALTAAGEHRRIIDIDDAKIFASGPRIPDVIDALARAIYAPDSLG</sequence>
<proteinExistence type="inferred from homology"/>
<comment type="similarity">
    <text evidence="1">Belongs to the bacterial solute-binding protein 8 family.</text>
</comment>
<accession>A0A7G9S3Q4</accession>
<dbReference type="PANTHER" id="PTHR30535">
    <property type="entry name" value="VITAMIN B12-BINDING PROTEIN"/>
    <property type="match status" value="1"/>
</dbReference>
<evidence type="ECO:0000256" key="3">
    <source>
        <dbReference type="SAM" id="SignalP"/>
    </source>
</evidence>
<feature type="chain" id="PRO_5038862660" evidence="3">
    <location>
        <begin position="36"/>
        <end position="379"/>
    </location>
</feature>
<dbReference type="AlphaFoldDB" id="A0A7G9S3Q4"/>
<dbReference type="KEGG" id="ldn:H9L06_09515"/>
<evidence type="ECO:0000313" key="5">
    <source>
        <dbReference type="EMBL" id="QNN62479.1"/>
    </source>
</evidence>
<dbReference type="PANTHER" id="PTHR30535:SF4">
    <property type="entry name" value="HEMIN-BINDING PERIPLASMIC PROTEIN HMUT"/>
    <property type="match status" value="1"/>
</dbReference>
<evidence type="ECO:0000313" key="6">
    <source>
        <dbReference type="Proteomes" id="UP000515934"/>
    </source>
</evidence>
<evidence type="ECO:0000256" key="1">
    <source>
        <dbReference type="ARBA" id="ARBA00008814"/>
    </source>
</evidence>
<protein>
    <submittedName>
        <fullName evidence="5">ABC transporter substrate-binding protein</fullName>
    </submittedName>
</protein>
<feature type="domain" description="Fe/B12 periplasmic-binding" evidence="4">
    <location>
        <begin position="112"/>
        <end position="376"/>
    </location>
</feature>
<evidence type="ECO:0000256" key="2">
    <source>
        <dbReference type="SAM" id="MobiDB-lite"/>
    </source>
</evidence>
<dbReference type="Gene3D" id="3.40.50.1980">
    <property type="entry name" value="Nitrogenase molybdenum iron protein domain"/>
    <property type="match status" value="2"/>
</dbReference>
<dbReference type="InterPro" id="IPR050902">
    <property type="entry name" value="ABC_Transporter_SBP"/>
</dbReference>
<dbReference type="InterPro" id="IPR002491">
    <property type="entry name" value="ABC_transptr_periplasmic_BD"/>
</dbReference>
<dbReference type="Proteomes" id="UP000515934">
    <property type="component" value="Chromosome"/>
</dbReference>
<reference evidence="5 6" key="1">
    <citation type="submission" date="2020-08" db="EMBL/GenBank/DDBJ databases">
        <title>Genome sequence of Leucobacter denitrificans KACC 14055T.</title>
        <authorList>
            <person name="Hyun D.-W."/>
            <person name="Bae J.-W."/>
        </authorList>
    </citation>
    <scope>NUCLEOTIDE SEQUENCE [LARGE SCALE GENOMIC DNA]</scope>
    <source>
        <strain evidence="5 6">KACC 14055</strain>
    </source>
</reference>
<organism evidence="5 6">
    <name type="scientific">Leucobacter denitrificans</name>
    <dbReference type="NCBI Taxonomy" id="683042"/>
    <lineage>
        <taxon>Bacteria</taxon>
        <taxon>Bacillati</taxon>
        <taxon>Actinomycetota</taxon>
        <taxon>Actinomycetes</taxon>
        <taxon>Micrococcales</taxon>
        <taxon>Microbacteriaceae</taxon>
        <taxon>Leucobacter</taxon>
    </lineage>
</organism>
<dbReference type="PROSITE" id="PS51257">
    <property type="entry name" value="PROKAR_LIPOPROTEIN"/>
    <property type="match status" value="1"/>
</dbReference>
<keyword evidence="6" id="KW-1185">Reference proteome</keyword>